<dbReference type="Gene3D" id="3.60.15.10">
    <property type="entry name" value="Ribonuclease Z/Hydroxyacylglutathione hydrolase-like"/>
    <property type="match status" value="1"/>
</dbReference>
<dbReference type="Pfam" id="PF00753">
    <property type="entry name" value="Lactamase_B"/>
    <property type="match status" value="2"/>
</dbReference>
<accession>A0A6N3EUR0</accession>
<dbReference type="CDD" id="cd07731">
    <property type="entry name" value="ComA-like_MBL-fold"/>
    <property type="match status" value="1"/>
</dbReference>
<dbReference type="PANTHER" id="PTHR30619">
    <property type="entry name" value="DNA INTERNALIZATION/COMPETENCE PROTEIN COMEC/REC2"/>
    <property type="match status" value="1"/>
</dbReference>
<name>A0A6N3EUR0_9FIRM</name>
<sequence length="278" mass="31372">MNKKLLIFSIIIIALLTGCDKNKDFCIHVIDVGQADSILITTPSSKNMLIDGGDEDSAKIIKSYLKNKKVKNLDVVIATHPDSDHIGSLDYIIDNFDVEKIYMPNQTTDSECYINLIDSCNKKNLKVNYLSKDDSFNLDDSTNIYVLSPSYITDNNNSNSIVLNISYKNNNFLFTGDCEESNEMDMINSYNLENIDFLKVAHHGSYTASSLAFLEETTPDIAVISCGYKNSYGHPHKSTLDNLESVDAKIFRTDQNGSMQFYSDGEKIYSKVKYKEYK</sequence>
<reference evidence="2" key="1">
    <citation type="submission" date="2019-11" db="EMBL/GenBank/DDBJ databases">
        <authorList>
            <person name="Feng L."/>
        </authorList>
    </citation>
    <scope>NUCLEOTIDE SEQUENCE</scope>
    <source>
        <strain evidence="2">IbartlettiiLFYP30</strain>
    </source>
</reference>
<feature type="domain" description="Metallo-beta-lactamase" evidence="1">
    <location>
        <begin position="34"/>
        <end position="228"/>
    </location>
</feature>
<organism evidence="2">
    <name type="scientific">Intestinibacter bartlettii</name>
    <dbReference type="NCBI Taxonomy" id="261299"/>
    <lineage>
        <taxon>Bacteria</taxon>
        <taxon>Bacillati</taxon>
        <taxon>Bacillota</taxon>
        <taxon>Clostridia</taxon>
        <taxon>Peptostreptococcales</taxon>
        <taxon>Peptostreptococcaceae</taxon>
        <taxon>Intestinibacter</taxon>
    </lineage>
</organism>
<dbReference type="InterPro" id="IPR035681">
    <property type="entry name" value="ComA-like_MBL"/>
</dbReference>
<dbReference type="RefSeq" id="WP_156531140.1">
    <property type="nucleotide sequence ID" value="NZ_CACRUE010000039.1"/>
</dbReference>
<dbReference type="PANTHER" id="PTHR30619:SF1">
    <property type="entry name" value="RECOMBINATION PROTEIN 2"/>
    <property type="match status" value="1"/>
</dbReference>
<protein>
    <submittedName>
        <fullName evidence="2">ComEC family competence protein</fullName>
    </submittedName>
</protein>
<dbReference type="AlphaFoldDB" id="A0A6N3EUR0"/>
<dbReference type="InterPro" id="IPR036866">
    <property type="entry name" value="RibonucZ/Hydroxyglut_hydro"/>
</dbReference>
<dbReference type="InterPro" id="IPR052159">
    <property type="entry name" value="Competence_DNA_uptake"/>
</dbReference>
<proteinExistence type="predicted"/>
<dbReference type="EMBL" id="CACRUE010000039">
    <property type="protein sequence ID" value="VYU42641.1"/>
    <property type="molecule type" value="Genomic_DNA"/>
</dbReference>
<evidence type="ECO:0000259" key="1">
    <source>
        <dbReference type="SMART" id="SM00849"/>
    </source>
</evidence>
<gene>
    <name evidence="2" type="ORF">IBLFYP30_02637</name>
</gene>
<dbReference type="PROSITE" id="PS51257">
    <property type="entry name" value="PROKAR_LIPOPROTEIN"/>
    <property type="match status" value="1"/>
</dbReference>
<dbReference type="SUPFAM" id="SSF56281">
    <property type="entry name" value="Metallo-hydrolase/oxidoreductase"/>
    <property type="match status" value="1"/>
</dbReference>
<dbReference type="SMART" id="SM00849">
    <property type="entry name" value="Lactamase_B"/>
    <property type="match status" value="1"/>
</dbReference>
<evidence type="ECO:0000313" key="2">
    <source>
        <dbReference type="EMBL" id="VYU42641.1"/>
    </source>
</evidence>
<dbReference type="InterPro" id="IPR001279">
    <property type="entry name" value="Metallo-B-lactamas"/>
</dbReference>